<proteinExistence type="predicted"/>
<dbReference type="Proteomes" id="UP001470230">
    <property type="component" value="Unassembled WGS sequence"/>
</dbReference>
<dbReference type="SUPFAM" id="SSF53098">
    <property type="entry name" value="Ribonuclease H-like"/>
    <property type="match status" value="1"/>
</dbReference>
<organism evidence="2 3">
    <name type="scientific">Tritrichomonas musculus</name>
    <dbReference type="NCBI Taxonomy" id="1915356"/>
    <lineage>
        <taxon>Eukaryota</taxon>
        <taxon>Metamonada</taxon>
        <taxon>Parabasalia</taxon>
        <taxon>Tritrichomonadida</taxon>
        <taxon>Tritrichomonadidae</taxon>
        <taxon>Tritrichomonas</taxon>
    </lineage>
</organism>
<reference evidence="2 3" key="1">
    <citation type="submission" date="2024-04" db="EMBL/GenBank/DDBJ databases">
        <title>Tritrichomonas musculus Genome.</title>
        <authorList>
            <person name="Alves-Ferreira E."/>
            <person name="Grigg M."/>
            <person name="Lorenzi H."/>
            <person name="Galac M."/>
        </authorList>
    </citation>
    <scope>NUCLEOTIDE SEQUENCE [LARGE SCALE GENOMIC DNA]</scope>
    <source>
        <strain evidence="2 3">EAF2021</strain>
    </source>
</reference>
<protein>
    <recommendedName>
        <fullName evidence="1">HAT C-terminal dimerisation domain-containing protein</fullName>
    </recommendedName>
</protein>
<dbReference type="Pfam" id="PF05699">
    <property type="entry name" value="Dimer_Tnp_hAT"/>
    <property type="match status" value="1"/>
</dbReference>
<dbReference type="InterPro" id="IPR008906">
    <property type="entry name" value="HATC_C_dom"/>
</dbReference>
<comment type="caution">
    <text evidence="2">The sequence shown here is derived from an EMBL/GenBank/DDBJ whole genome shotgun (WGS) entry which is preliminary data.</text>
</comment>
<evidence type="ECO:0000259" key="1">
    <source>
        <dbReference type="Pfam" id="PF05699"/>
    </source>
</evidence>
<gene>
    <name evidence="2" type="ORF">M9Y10_034389</name>
</gene>
<feature type="domain" description="HAT C-terminal dimerisation" evidence="1">
    <location>
        <begin position="342"/>
        <end position="427"/>
    </location>
</feature>
<accession>A0ABR2KGR9</accession>
<evidence type="ECO:0000313" key="2">
    <source>
        <dbReference type="EMBL" id="KAK8889637.1"/>
    </source>
</evidence>
<dbReference type="EMBL" id="JAPFFF010000005">
    <property type="protein sequence ID" value="KAK8889637.1"/>
    <property type="molecule type" value="Genomic_DNA"/>
</dbReference>
<evidence type="ECO:0000313" key="3">
    <source>
        <dbReference type="Proteomes" id="UP001470230"/>
    </source>
</evidence>
<keyword evidence="3" id="KW-1185">Reference proteome</keyword>
<dbReference type="InterPro" id="IPR012337">
    <property type="entry name" value="RNaseH-like_sf"/>
</dbReference>
<sequence>MAIGIINANITIPGRNKLTEEMINFSHYIRTEMLHEIKYKYVSILFDSCKRWGVNYQGVILYTPEKLYLWSAVPTSNSKSKTLYDVTSYIVDVLAVNKTTVISICDDNCEANISAYKKLLKDSNEKHHFYRQPCCVHTLNLVISDLMEKDDDYGKLTAYIKTLMNFLPDDTYRKGFNPVLLRKRWSSMYECVAFIVKNIDAYNESDIEEVKKALAQIHKIIDLKNLEEILKILWNSIEIVERDFSSISEIYPLFLTTYYNLLNLNSPAALKCSKYLKDRFTTTLPLALPCLAFLLTPQGLNFYRNCEEQKVLFDFALIGMKGYLMEKNLFEKYFQICEYSFSKYLNNSDIEKMKNYPSHHQMWNSISFQKDNKHISSFFFDLAYQIVQIPSTECAVERMFSALSKVASTETCNVKPETLNARLIVKFDSIFAAAGAVSWEKLSRDTTKALKMHKYPKF</sequence>
<name>A0ABR2KGR9_9EUKA</name>